<feature type="region of interest" description="Disordered" evidence="1">
    <location>
        <begin position="533"/>
        <end position="624"/>
    </location>
</feature>
<name>W9BZL4_SCLBF</name>
<feature type="compositionally biased region" description="Basic residues" evidence="1">
    <location>
        <begin position="579"/>
        <end position="604"/>
    </location>
</feature>
<feature type="compositionally biased region" description="Gly residues" evidence="1">
    <location>
        <begin position="1"/>
        <end position="17"/>
    </location>
</feature>
<proteinExistence type="predicted"/>
<protein>
    <recommendedName>
        <fullName evidence="4">Zn(2)-C6 fungal-type domain-containing protein</fullName>
    </recommendedName>
</protein>
<evidence type="ECO:0000313" key="3">
    <source>
        <dbReference type="Proteomes" id="UP000019487"/>
    </source>
</evidence>
<dbReference type="AlphaFoldDB" id="W9BZL4"/>
<sequence length="931" mass="103981">MSFGGGAGQGRGQGQGQHGESSTPFDQFQFHDPSTPLFTPFNGWEDGHPPWQQSSQQLFSEPTDPFLGFPSHQPQPQAPSSYISPYINIADDNRVVEPFVNPWDVFGGPAALAPIVREEVVPERETRWLGPQPTQIPLAQQFERGVNEWRGERPPTVQEQRGRAAQMLMPRHMMGVGFGEGYADVGAGAGAGSYDYGGMGMGMEMGMRMGMGMGMQGPSQQFGPLQQQQQQYQYQQQPQQQQQQQYARQNVSTPRPARGQPSQQPNIPRPQAAGPGPGRTVWEQQNLIRPPGPPTWKDTRAFGEGVFDVGLIKQLESGDFSQHPNIEAIDEGPRKPNETITAWRTRVVTSRKALGIENSELRARPYSFPTTAKQATDTPEQFKARLAARRKVKAQWEKDKEVHKNKMDHTHQAFDPEYATQYRAEKAARQFQNAKRRKTALLIARRIAERDNLPRPGTPELPEDSSDEDLPAMPPKDRGAFAGGPGPRPKRCLYCKHMRKPCTLVVGSPRPCERCKQRGIVCEIARDLADPNAAKPAWKTKPKKRKAVEEEEEEEEEEEDDEEDEEDEEPISAQEKASLLRKKRATFNTRSRTRKPQRHVRRRSASPEVESLPSIQCRPCKDQSRPCDGERPCGTCRLNGTEDMCSPVSHFSRYRERDYREAGGSLQPAFSGGQFDWEDMFVDLDDPSFDVEWENLVDTPEAAKKAIESMDLGPMMNYSSAVIQDSIEAGNQNSFFQGNADNSLLAMEPYQPTPGGPSYNRLGVVVEPDASYTSLAPTGPEFTAEPFGDVAFYSDQTFGGEGMDFADFLPAPEYSVERPDYPDDGIDGVLEAVERRRSGFEAAAAQEDPDPDPSLKGLPLSDYRREWEQNLKGIMKNKHCDEVVGVDICFKSPAKHCDYLQHGIEGGEWHPLCALSQRSECSSGGCTTNRD</sequence>
<feature type="compositionally biased region" description="Acidic residues" evidence="1">
    <location>
        <begin position="461"/>
        <end position="470"/>
    </location>
</feature>
<feature type="region of interest" description="Disordered" evidence="1">
    <location>
        <begin position="212"/>
        <end position="300"/>
    </location>
</feature>
<feature type="compositionally biased region" description="Low complexity" evidence="1">
    <location>
        <begin position="216"/>
        <end position="246"/>
    </location>
</feature>
<feature type="region of interest" description="Disordered" evidence="1">
    <location>
        <begin position="447"/>
        <end position="488"/>
    </location>
</feature>
<organism evidence="2 3">
    <name type="scientific">Sclerotinia borealis (strain F-4128)</name>
    <dbReference type="NCBI Taxonomy" id="1432307"/>
    <lineage>
        <taxon>Eukaryota</taxon>
        <taxon>Fungi</taxon>
        <taxon>Dikarya</taxon>
        <taxon>Ascomycota</taxon>
        <taxon>Pezizomycotina</taxon>
        <taxon>Leotiomycetes</taxon>
        <taxon>Helotiales</taxon>
        <taxon>Sclerotiniaceae</taxon>
        <taxon>Sclerotinia</taxon>
    </lineage>
</organism>
<feature type="region of interest" description="Disordered" evidence="1">
    <location>
        <begin position="839"/>
        <end position="859"/>
    </location>
</feature>
<dbReference type="OrthoDB" id="3513881at2759"/>
<gene>
    <name evidence="2" type="ORF">SBOR_9600</name>
</gene>
<evidence type="ECO:0008006" key="4">
    <source>
        <dbReference type="Google" id="ProtNLM"/>
    </source>
</evidence>
<dbReference type="STRING" id="1432307.W9BZL4"/>
<comment type="caution">
    <text evidence="2">The sequence shown here is derived from an EMBL/GenBank/DDBJ whole genome shotgun (WGS) entry which is preliminary data.</text>
</comment>
<evidence type="ECO:0000256" key="1">
    <source>
        <dbReference type="SAM" id="MobiDB-lite"/>
    </source>
</evidence>
<reference evidence="2 3" key="1">
    <citation type="journal article" date="2014" name="Genome Announc.">
        <title>Draft genome sequence of Sclerotinia borealis, a psychrophilic plant pathogenic fungus.</title>
        <authorList>
            <person name="Mardanov A.V."/>
            <person name="Beletsky A.V."/>
            <person name="Kadnikov V.V."/>
            <person name="Ignatov A.N."/>
            <person name="Ravin N.V."/>
        </authorList>
    </citation>
    <scope>NUCLEOTIDE SEQUENCE [LARGE SCALE GENOMIC DNA]</scope>
    <source>
        <strain evidence="3">F-4157</strain>
    </source>
</reference>
<feature type="compositionally biased region" description="Acidic residues" evidence="1">
    <location>
        <begin position="549"/>
        <end position="570"/>
    </location>
</feature>
<dbReference type="EMBL" id="AYSA01000714">
    <property type="protein sequence ID" value="ESZ90017.1"/>
    <property type="molecule type" value="Genomic_DNA"/>
</dbReference>
<dbReference type="HOGENOM" id="CLU_314267_0_0_1"/>
<accession>W9BZL4</accession>
<feature type="region of interest" description="Disordered" evidence="1">
    <location>
        <begin position="1"/>
        <end position="38"/>
    </location>
</feature>
<keyword evidence="3" id="KW-1185">Reference proteome</keyword>
<evidence type="ECO:0000313" key="2">
    <source>
        <dbReference type="EMBL" id="ESZ90017.1"/>
    </source>
</evidence>
<dbReference type="Proteomes" id="UP000019487">
    <property type="component" value="Unassembled WGS sequence"/>
</dbReference>